<dbReference type="OrthoDB" id="408702at2759"/>
<dbReference type="PANTHER" id="PTHR11079">
    <property type="entry name" value="CYTOSINE DEAMINASE FAMILY MEMBER"/>
    <property type="match status" value="1"/>
</dbReference>
<evidence type="ECO:0000313" key="4">
    <source>
        <dbReference type="Proteomes" id="UP000313359"/>
    </source>
</evidence>
<dbReference type="InterPro" id="IPR016193">
    <property type="entry name" value="Cytidine_deaminase-like"/>
</dbReference>
<dbReference type="InterPro" id="IPR002125">
    <property type="entry name" value="CMP_dCMP_dom"/>
</dbReference>
<feature type="chain" id="PRO_5022766985" evidence="1">
    <location>
        <begin position="27"/>
        <end position="237"/>
    </location>
</feature>
<evidence type="ECO:0000256" key="1">
    <source>
        <dbReference type="SAM" id="SignalP"/>
    </source>
</evidence>
<accession>A0A5C2SFR5</accession>
<keyword evidence="4" id="KW-1185">Reference proteome</keyword>
<dbReference type="Gene3D" id="3.40.140.10">
    <property type="entry name" value="Cytidine Deaminase, domain 2"/>
    <property type="match status" value="1"/>
</dbReference>
<name>A0A5C2SFR5_9APHY</name>
<dbReference type="SUPFAM" id="SSF53927">
    <property type="entry name" value="Cytidine deaminase-like"/>
    <property type="match status" value="1"/>
</dbReference>
<gene>
    <name evidence="3" type="ORF">L227DRAFT_599954</name>
</gene>
<feature type="domain" description="CMP/dCMP-type deaminase" evidence="2">
    <location>
        <begin position="47"/>
        <end position="179"/>
    </location>
</feature>
<dbReference type="STRING" id="1328759.A0A5C2SFR5"/>
<dbReference type="EMBL" id="ML122260">
    <property type="protein sequence ID" value="RPD62044.1"/>
    <property type="molecule type" value="Genomic_DNA"/>
</dbReference>
<dbReference type="GO" id="GO:0052717">
    <property type="term" value="F:tRNA-specific adenosine-34 deaminase activity"/>
    <property type="evidence" value="ECO:0007669"/>
    <property type="project" value="TreeGrafter"/>
</dbReference>
<feature type="signal peptide" evidence="1">
    <location>
        <begin position="1"/>
        <end position="26"/>
    </location>
</feature>
<evidence type="ECO:0000259" key="2">
    <source>
        <dbReference type="PROSITE" id="PS51747"/>
    </source>
</evidence>
<dbReference type="PROSITE" id="PS51747">
    <property type="entry name" value="CYT_DCMP_DEAMINASES_2"/>
    <property type="match status" value="1"/>
</dbReference>
<dbReference type="GO" id="GO:0002100">
    <property type="term" value="P:tRNA wobble adenosine to inosine editing"/>
    <property type="evidence" value="ECO:0007669"/>
    <property type="project" value="TreeGrafter"/>
</dbReference>
<sequence>MQHPIHPAGVRGLLLLLLLAVVYVCAQNTLQDAIAGSTLSINNIPFSTRMFWMRRANTALAELVSPCPVGAFASVVVNHTAPGLGELVCLGVNSRKQTGNPTLHGEMAAIQNCTKIMTDPEGPFKFSPDQTEAAFAQLSLYTNAESCPMCASAIRFTGFREYIYGSSIQSLVEQGWSQIRVPSIEIFRQSFDLPTQARLLGGVLTNETDPLFAWQFNPDGPCPTGCARANGTCHPLD</sequence>
<proteinExistence type="predicted"/>
<reference evidence="3" key="1">
    <citation type="journal article" date="2018" name="Genome Biol. Evol.">
        <title>Genomics and development of Lentinus tigrinus, a white-rot wood-decaying mushroom with dimorphic fruiting bodies.</title>
        <authorList>
            <person name="Wu B."/>
            <person name="Xu Z."/>
            <person name="Knudson A."/>
            <person name="Carlson A."/>
            <person name="Chen N."/>
            <person name="Kovaka S."/>
            <person name="LaButti K."/>
            <person name="Lipzen A."/>
            <person name="Pennachio C."/>
            <person name="Riley R."/>
            <person name="Schakwitz W."/>
            <person name="Umezawa K."/>
            <person name="Ohm R.A."/>
            <person name="Grigoriev I.V."/>
            <person name="Nagy L.G."/>
            <person name="Gibbons J."/>
            <person name="Hibbett D."/>
        </authorList>
    </citation>
    <scope>NUCLEOTIDE SEQUENCE [LARGE SCALE GENOMIC DNA]</scope>
    <source>
        <strain evidence="3">ALCF2SS1-6</strain>
    </source>
</reference>
<dbReference type="CDD" id="cd01285">
    <property type="entry name" value="nucleoside_deaminase"/>
    <property type="match status" value="1"/>
</dbReference>
<keyword evidence="1" id="KW-0732">Signal</keyword>
<protein>
    <submittedName>
        <fullName evidence="3">Cytidine deaminase-like protein</fullName>
    </submittedName>
</protein>
<dbReference type="Proteomes" id="UP000313359">
    <property type="component" value="Unassembled WGS sequence"/>
</dbReference>
<organism evidence="3 4">
    <name type="scientific">Lentinus tigrinus ALCF2SS1-6</name>
    <dbReference type="NCBI Taxonomy" id="1328759"/>
    <lineage>
        <taxon>Eukaryota</taxon>
        <taxon>Fungi</taxon>
        <taxon>Dikarya</taxon>
        <taxon>Basidiomycota</taxon>
        <taxon>Agaricomycotina</taxon>
        <taxon>Agaricomycetes</taxon>
        <taxon>Polyporales</taxon>
        <taxon>Polyporaceae</taxon>
        <taxon>Lentinus</taxon>
    </lineage>
</organism>
<evidence type="ECO:0000313" key="3">
    <source>
        <dbReference type="EMBL" id="RPD62044.1"/>
    </source>
</evidence>
<dbReference type="PANTHER" id="PTHR11079:SF203">
    <property type="entry name" value="CMP_DCMP-TYPE DEAMINASE DOMAIN-CONTAINING PROTEIN"/>
    <property type="match status" value="1"/>
</dbReference>
<dbReference type="AlphaFoldDB" id="A0A5C2SFR5"/>
<dbReference type="Pfam" id="PF00383">
    <property type="entry name" value="dCMP_cyt_deam_1"/>
    <property type="match status" value="1"/>
</dbReference>